<gene>
    <name evidence="1" type="ORF">PLEPLA_LOCUS41509</name>
</gene>
<reference evidence="1" key="1">
    <citation type="submission" date="2020-03" db="EMBL/GenBank/DDBJ databases">
        <authorList>
            <person name="Weist P."/>
        </authorList>
    </citation>
    <scope>NUCLEOTIDE SEQUENCE</scope>
</reference>
<protein>
    <submittedName>
        <fullName evidence="1">Uncharacterized protein</fullName>
    </submittedName>
</protein>
<dbReference type="EMBL" id="CADEAL010004182">
    <property type="protein sequence ID" value="CAB1453749.1"/>
    <property type="molecule type" value="Genomic_DNA"/>
</dbReference>
<sequence>MRPISYAPLLILLKAHRTELTSNGSLGDVLILVHLSQPTLRSSFHNPSLLIGSLPLSPRPSLTLPLLTTLPQPSHLPPSISLCRSSWDVSHRRWVCFDGFAFCQRGVNFGFPSRPSLARLPHLCIKYQALVEGVAG</sequence>
<evidence type="ECO:0000313" key="2">
    <source>
        <dbReference type="Proteomes" id="UP001153269"/>
    </source>
</evidence>
<accession>A0A9N7Z9N8</accession>
<evidence type="ECO:0000313" key="1">
    <source>
        <dbReference type="EMBL" id="CAB1453749.1"/>
    </source>
</evidence>
<proteinExistence type="predicted"/>
<dbReference type="Proteomes" id="UP001153269">
    <property type="component" value="Unassembled WGS sequence"/>
</dbReference>
<dbReference type="AlphaFoldDB" id="A0A9N7Z9N8"/>
<organism evidence="1 2">
    <name type="scientific">Pleuronectes platessa</name>
    <name type="common">European plaice</name>
    <dbReference type="NCBI Taxonomy" id="8262"/>
    <lineage>
        <taxon>Eukaryota</taxon>
        <taxon>Metazoa</taxon>
        <taxon>Chordata</taxon>
        <taxon>Craniata</taxon>
        <taxon>Vertebrata</taxon>
        <taxon>Euteleostomi</taxon>
        <taxon>Actinopterygii</taxon>
        <taxon>Neopterygii</taxon>
        <taxon>Teleostei</taxon>
        <taxon>Neoteleostei</taxon>
        <taxon>Acanthomorphata</taxon>
        <taxon>Carangaria</taxon>
        <taxon>Pleuronectiformes</taxon>
        <taxon>Pleuronectoidei</taxon>
        <taxon>Pleuronectidae</taxon>
        <taxon>Pleuronectes</taxon>
    </lineage>
</organism>
<comment type="caution">
    <text evidence="1">The sequence shown here is derived from an EMBL/GenBank/DDBJ whole genome shotgun (WGS) entry which is preliminary data.</text>
</comment>
<name>A0A9N7Z9N8_PLEPL</name>
<keyword evidence="2" id="KW-1185">Reference proteome</keyword>